<dbReference type="InterPro" id="IPR003959">
    <property type="entry name" value="ATPase_AAA_core"/>
</dbReference>
<protein>
    <recommendedName>
        <fullName evidence="8">AAA+ ATPase domain-containing protein</fullName>
    </recommendedName>
</protein>
<evidence type="ECO:0000313" key="6">
    <source>
        <dbReference type="EMBL" id="OGF41288.1"/>
    </source>
</evidence>
<evidence type="ECO:0000259" key="4">
    <source>
        <dbReference type="SMART" id="SM00382"/>
    </source>
</evidence>
<sequence>MIENGRLVQTIIASQGYKRSLITTEGDKSFIDSFNLRPSEVVDYLNEWIIGQEKAKWTLATKICSHLNGIRHEMELGLDPMDNDERVKSNILLIGPTGSGKTYVMRKTAKKFGIPFVKADATKFSETGYVGRNVDEIIRDLFKNALSLVQKDSEYKNLKLEEQEDKAVELAQYGIVFIDEFDKLAERKGFFGGDVSRGGVQRGLLTLTEETDVPIIDTQNPMEAIKIAMAVQTGQKIKNRMINTRNIIFIFSGVFAGLQDIIQKRNDQKKIGFGADFHCKSKETNKLWDDLIAEDLMNFGIEGELVGRIPVRVVLDRLSEDDLFQILKNPKSSIVLNLKNSMAGYGIKVDFGDDILCYAAKLAYKQNTGARGLVSAFDGIFQKFEAYLPDIPINYLMVTKELINLKDKKEFLNTLNKELEKADLILEKDHVAAYQKYLLKRWKVALDFSPGAINALKVMADSDGITPCKKCQRMFLKEEERIAYYSKRGIRRYLLDKEFLNDVSKCLVANIIKQMNNIQHAKEERVWRYKKIIKEKYDITLKTSGDFVKEISRMAIIAMKTPFEICEEIFRDYDGAFHSLRGKELLIEEKDIEDISGFFTRKIIENKY</sequence>
<organism evidence="6 7">
    <name type="scientific">Candidatus Falkowbacteria bacterium RIFOXYD2_FULL_34_120</name>
    <dbReference type="NCBI Taxonomy" id="1798007"/>
    <lineage>
        <taxon>Bacteria</taxon>
        <taxon>Candidatus Falkowiibacteriota</taxon>
    </lineage>
</organism>
<dbReference type="GO" id="GO:0005524">
    <property type="term" value="F:ATP binding"/>
    <property type="evidence" value="ECO:0007669"/>
    <property type="project" value="UniProtKB-KW"/>
</dbReference>
<dbReference type="InterPro" id="IPR003593">
    <property type="entry name" value="AAA+_ATPase"/>
</dbReference>
<proteinExistence type="predicted"/>
<evidence type="ECO:0000256" key="1">
    <source>
        <dbReference type="ARBA" id="ARBA00022741"/>
    </source>
</evidence>
<keyword evidence="1" id="KW-0547">Nucleotide-binding</keyword>
<comment type="caution">
    <text evidence="6">The sequence shown here is derived from an EMBL/GenBank/DDBJ whole genome shotgun (WGS) entry which is preliminary data.</text>
</comment>
<dbReference type="InterPro" id="IPR019489">
    <property type="entry name" value="Clp_ATPase_C"/>
</dbReference>
<dbReference type="GO" id="GO:0051603">
    <property type="term" value="P:proteolysis involved in protein catabolic process"/>
    <property type="evidence" value="ECO:0007669"/>
    <property type="project" value="TreeGrafter"/>
</dbReference>
<evidence type="ECO:0000256" key="2">
    <source>
        <dbReference type="ARBA" id="ARBA00022840"/>
    </source>
</evidence>
<feature type="domain" description="Clp ATPase C-terminal" evidence="5">
    <location>
        <begin position="318"/>
        <end position="411"/>
    </location>
</feature>
<dbReference type="SMART" id="SM01086">
    <property type="entry name" value="ClpB_D2-small"/>
    <property type="match status" value="1"/>
</dbReference>
<name>A0A1F5TR14_9BACT</name>
<evidence type="ECO:0000259" key="5">
    <source>
        <dbReference type="SMART" id="SM01086"/>
    </source>
</evidence>
<dbReference type="AlphaFoldDB" id="A0A1F5TR14"/>
<dbReference type="PANTHER" id="PTHR48102:SF7">
    <property type="entry name" value="ATP-DEPENDENT CLP PROTEASE ATP-BINDING SUBUNIT CLPX-LIKE, MITOCHONDRIAL"/>
    <property type="match status" value="1"/>
</dbReference>
<dbReference type="Proteomes" id="UP000177579">
    <property type="component" value="Unassembled WGS sequence"/>
</dbReference>
<evidence type="ECO:0000313" key="7">
    <source>
        <dbReference type="Proteomes" id="UP000177579"/>
    </source>
</evidence>
<dbReference type="Gene3D" id="3.40.50.300">
    <property type="entry name" value="P-loop containing nucleotide triphosphate hydrolases"/>
    <property type="match status" value="1"/>
</dbReference>
<dbReference type="GO" id="GO:0016887">
    <property type="term" value="F:ATP hydrolysis activity"/>
    <property type="evidence" value="ECO:0007669"/>
    <property type="project" value="InterPro"/>
</dbReference>
<keyword evidence="3" id="KW-0143">Chaperone</keyword>
<reference evidence="6 7" key="1">
    <citation type="journal article" date="2016" name="Nat. Commun.">
        <title>Thousands of microbial genomes shed light on interconnected biogeochemical processes in an aquifer system.</title>
        <authorList>
            <person name="Anantharaman K."/>
            <person name="Brown C.T."/>
            <person name="Hug L.A."/>
            <person name="Sharon I."/>
            <person name="Castelle C.J."/>
            <person name="Probst A.J."/>
            <person name="Thomas B.C."/>
            <person name="Singh A."/>
            <person name="Wilkins M.J."/>
            <person name="Karaoz U."/>
            <person name="Brodie E.L."/>
            <person name="Williams K.H."/>
            <person name="Hubbard S.S."/>
            <person name="Banfield J.F."/>
        </authorList>
    </citation>
    <scope>NUCLEOTIDE SEQUENCE [LARGE SCALE GENOMIC DNA]</scope>
</reference>
<dbReference type="Pfam" id="PF07724">
    <property type="entry name" value="AAA_2"/>
    <property type="match status" value="1"/>
</dbReference>
<accession>A0A1F5TR14</accession>
<feature type="domain" description="AAA+ ATPase" evidence="4">
    <location>
        <begin position="87"/>
        <end position="260"/>
    </location>
</feature>
<dbReference type="Gene3D" id="1.10.8.60">
    <property type="match status" value="1"/>
</dbReference>
<keyword evidence="2" id="KW-0067">ATP-binding</keyword>
<evidence type="ECO:0008006" key="8">
    <source>
        <dbReference type="Google" id="ProtNLM"/>
    </source>
</evidence>
<dbReference type="InterPro" id="IPR050052">
    <property type="entry name" value="ATP-dep_Clp_protease_ClpX"/>
</dbReference>
<evidence type="ECO:0000256" key="3">
    <source>
        <dbReference type="ARBA" id="ARBA00023186"/>
    </source>
</evidence>
<dbReference type="SMART" id="SM00382">
    <property type="entry name" value="AAA"/>
    <property type="match status" value="1"/>
</dbReference>
<dbReference type="PANTHER" id="PTHR48102">
    <property type="entry name" value="ATP-DEPENDENT CLP PROTEASE ATP-BINDING SUBUNIT CLPX-LIKE, MITOCHONDRIAL-RELATED"/>
    <property type="match status" value="1"/>
</dbReference>
<dbReference type="EMBL" id="MFGO01000011">
    <property type="protein sequence ID" value="OGF41288.1"/>
    <property type="molecule type" value="Genomic_DNA"/>
</dbReference>
<dbReference type="InterPro" id="IPR027417">
    <property type="entry name" value="P-loop_NTPase"/>
</dbReference>
<gene>
    <name evidence="6" type="ORF">A2531_00300</name>
</gene>
<dbReference type="SUPFAM" id="SSF52540">
    <property type="entry name" value="P-loop containing nucleoside triphosphate hydrolases"/>
    <property type="match status" value="1"/>
</dbReference>